<dbReference type="Gene3D" id="3.40.50.1460">
    <property type="match status" value="1"/>
</dbReference>
<keyword evidence="3" id="KW-1185">Reference proteome</keyword>
<name>A0AAE4FTB3_9CYAN</name>
<feature type="domain" description="Peptidase C14 caspase" evidence="1">
    <location>
        <begin position="41"/>
        <end position="236"/>
    </location>
</feature>
<dbReference type="Pfam" id="PF00656">
    <property type="entry name" value="Peptidase_C14"/>
    <property type="match status" value="1"/>
</dbReference>
<dbReference type="GO" id="GO:0004197">
    <property type="term" value="F:cysteine-type endopeptidase activity"/>
    <property type="evidence" value="ECO:0007669"/>
    <property type="project" value="InterPro"/>
</dbReference>
<dbReference type="Proteomes" id="UP001268256">
    <property type="component" value="Unassembled WGS sequence"/>
</dbReference>
<dbReference type="GO" id="GO:0005737">
    <property type="term" value="C:cytoplasm"/>
    <property type="evidence" value="ECO:0007669"/>
    <property type="project" value="TreeGrafter"/>
</dbReference>
<dbReference type="InterPro" id="IPR050452">
    <property type="entry name" value="Metacaspase"/>
</dbReference>
<proteinExistence type="predicted"/>
<protein>
    <submittedName>
        <fullName evidence="2">Caspase family protein</fullName>
    </submittedName>
</protein>
<evidence type="ECO:0000259" key="1">
    <source>
        <dbReference type="Pfam" id="PF00656"/>
    </source>
</evidence>
<dbReference type="GO" id="GO:0006508">
    <property type="term" value="P:proteolysis"/>
    <property type="evidence" value="ECO:0007669"/>
    <property type="project" value="InterPro"/>
</dbReference>
<comment type="caution">
    <text evidence="2">The sequence shown here is derived from an EMBL/GenBank/DDBJ whole genome shotgun (WGS) entry which is preliminary data.</text>
</comment>
<organism evidence="2 3">
    <name type="scientific">Pseudocalidococcus azoricus BACA0444</name>
    <dbReference type="NCBI Taxonomy" id="2918990"/>
    <lineage>
        <taxon>Bacteria</taxon>
        <taxon>Bacillati</taxon>
        <taxon>Cyanobacteriota</taxon>
        <taxon>Cyanophyceae</taxon>
        <taxon>Acaryochloridales</taxon>
        <taxon>Thermosynechococcaceae</taxon>
        <taxon>Pseudocalidococcus</taxon>
        <taxon>Pseudocalidococcus azoricus</taxon>
    </lineage>
</organism>
<sequence>MELKRRDFLQATGVWLAGVSSSEFILQLANSPGLATTTPPRRRALLIGINHHGPGEVLPPLQGCLTDVELQKQLLRYRLAWGAGDIQVLTNQEATGAAIETGIQDFLLSGASTGDLLFLHFSGYGRQVSDRGATLIPYDAQADGSSDISLRWLSQLPLPPGVTFWCCFDAGFQTHPGLVERSRPSIGTAPPPPAPSPSMIWLQPTIAREIQLQGTQAGAFTQSITKQLWSHASTSSLSGYWAAQDLERQTGELIHLHWQAEAGARIPGTLNLTGGLTLSVPGADAAIITSAQDSQTAQIWLGGMASPLLTQAGWQSYFQPVMPEFSPTTAAFWVQNPVGLTATAPIADLSGLRRGTLLQERLRLLPHHLTLTIGLAETLDKVTRIDAVSGLDGLTDWVSATTEGTGDYRVIAQSEAEHCLYGLAWPGGTVLPQTLGNPGEAIKGAIRRLGTMFPVLLANKWLGLTLNGETSGLGVTVAWQKLLPQPELLLRVQTERALGAAPETAIGNFSAQAWERGVTFQVGEQFCYRLTNYSPAPVYALWLAWDSAAGLLVLPTLMDSPQLTWQLTLAPQLTTTLPVRELHYTSPCVNSYLLLSRTPFTQALDYLAHLPTSGDPPRLVPPKEALVLVQAILQDLHQNNPESPLKPATTSAYTLDLQAWATFCFTFRVV</sequence>
<dbReference type="PANTHER" id="PTHR48104:SF30">
    <property type="entry name" value="METACASPASE-1"/>
    <property type="match status" value="1"/>
</dbReference>
<gene>
    <name evidence="2" type="ORF">RIF25_08885</name>
</gene>
<reference evidence="3" key="1">
    <citation type="submission" date="2023-07" db="EMBL/GenBank/DDBJ databases">
        <authorList>
            <person name="Luz R."/>
            <person name="Cordeiro R."/>
            <person name="Fonseca A."/>
            <person name="Goncalves V."/>
        </authorList>
    </citation>
    <scope>NUCLEOTIDE SEQUENCE [LARGE SCALE GENOMIC DNA]</scope>
    <source>
        <strain evidence="3">BACA0444</strain>
    </source>
</reference>
<dbReference type="InterPro" id="IPR011189">
    <property type="entry name" value="UCP_caspase_lke"/>
</dbReference>
<dbReference type="EMBL" id="JAVMIP010000007">
    <property type="protein sequence ID" value="MDS3860927.1"/>
    <property type="molecule type" value="Genomic_DNA"/>
</dbReference>
<dbReference type="PANTHER" id="PTHR48104">
    <property type="entry name" value="METACASPASE-4"/>
    <property type="match status" value="1"/>
</dbReference>
<dbReference type="AlphaFoldDB" id="A0AAE4FTB3"/>
<evidence type="ECO:0000313" key="3">
    <source>
        <dbReference type="Proteomes" id="UP001268256"/>
    </source>
</evidence>
<evidence type="ECO:0000313" key="2">
    <source>
        <dbReference type="EMBL" id="MDS3860927.1"/>
    </source>
</evidence>
<dbReference type="PIRSF" id="PIRSF007398">
    <property type="entry name" value="Sll0148_caspase"/>
    <property type="match status" value="1"/>
</dbReference>
<accession>A0AAE4FTB3</accession>
<dbReference type="InterPro" id="IPR011600">
    <property type="entry name" value="Pept_C14_caspase"/>
</dbReference>